<proteinExistence type="predicted"/>
<reference evidence="2 3" key="1">
    <citation type="submission" date="2019-01" db="EMBL/GenBank/DDBJ databases">
        <title>Coherence of Microcystis species and biogeography revealed through population genomics.</title>
        <authorList>
            <person name="Perez-Carrascal O.M."/>
            <person name="Terrat Y."/>
            <person name="Giani A."/>
            <person name="Fortin N."/>
            <person name="Tromas N."/>
            <person name="Shapiro B.J."/>
        </authorList>
    </citation>
    <scope>NUCLEOTIDE SEQUENCE [LARGE SCALE GENOMIC DNA]</scope>
    <source>
        <strain evidence="2">Mn_MB_F_20050700_S1D</strain>
    </source>
</reference>
<accession>A0A552IYR6</accession>
<dbReference type="Proteomes" id="UP000319191">
    <property type="component" value="Unassembled WGS sequence"/>
</dbReference>
<comment type="caution">
    <text evidence="2">The sequence shown here is derived from an EMBL/GenBank/DDBJ whole genome shotgun (WGS) entry which is preliminary data.</text>
</comment>
<evidence type="ECO:0000313" key="2">
    <source>
        <dbReference type="EMBL" id="TRU88617.1"/>
    </source>
</evidence>
<dbReference type="Pfam" id="PF18862">
    <property type="entry name" value="ApeA_NTD1"/>
    <property type="match status" value="1"/>
</dbReference>
<sequence length="225" mass="26226">MSWFPYGLRLKSQATLIYGKLVDGKFVSLFNCDIEKTTTGENLMNLQVNPEYMLLYDIYFQNNYLLNKEDLNKFQKLKINFSSLNEWVKISPLDIKNNENTIKITYERLPNIKLGLIKELELSIAFVPIYNLSYHKSADIKYRICLEIVNKNSSSLEDCKNLVIQFHDFLSFATYSSNQIVSVHARHDKTDNDNQYGTEITPIEIIMKENRQKIPIMSIIGQKCC</sequence>
<gene>
    <name evidence="2" type="ORF">EWV54_10255</name>
</gene>
<dbReference type="EMBL" id="SFAV01000134">
    <property type="protein sequence ID" value="TRU88617.1"/>
    <property type="molecule type" value="Genomic_DNA"/>
</dbReference>
<name>A0A552IYR6_9CHRO</name>
<feature type="domain" description="ApeA N-terminal" evidence="1">
    <location>
        <begin position="16"/>
        <end position="208"/>
    </location>
</feature>
<organism evidence="2 3">
    <name type="scientific">Microcystis novacekii Mn_MB_F_20050700_S1D</name>
    <dbReference type="NCBI Taxonomy" id="2486266"/>
    <lineage>
        <taxon>Bacteria</taxon>
        <taxon>Bacillati</taxon>
        <taxon>Cyanobacteriota</taxon>
        <taxon>Cyanophyceae</taxon>
        <taxon>Oscillatoriophycideae</taxon>
        <taxon>Chroococcales</taxon>
        <taxon>Microcystaceae</taxon>
        <taxon>Microcystis</taxon>
    </lineage>
</organism>
<dbReference type="AlphaFoldDB" id="A0A552IYR6"/>
<protein>
    <recommendedName>
        <fullName evidence="1">ApeA N-terminal domain-containing protein</fullName>
    </recommendedName>
</protein>
<evidence type="ECO:0000313" key="3">
    <source>
        <dbReference type="Proteomes" id="UP000319191"/>
    </source>
</evidence>
<dbReference type="InterPro" id="IPR041223">
    <property type="entry name" value="ApeA_NTD"/>
</dbReference>
<evidence type="ECO:0000259" key="1">
    <source>
        <dbReference type="Pfam" id="PF18862"/>
    </source>
</evidence>